<evidence type="ECO:0000256" key="4">
    <source>
        <dbReference type="ARBA" id="ARBA00022695"/>
    </source>
</evidence>
<dbReference type="NCBIfam" id="NF004596">
    <property type="entry name" value="PRK05932.1-3"/>
    <property type="match status" value="1"/>
</dbReference>
<dbReference type="PROSITE" id="PS00717">
    <property type="entry name" value="SIGMA54_1"/>
    <property type="match status" value="1"/>
</dbReference>
<evidence type="ECO:0000259" key="12">
    <source>
        <dbReference type="Pfam" id="PF04963"/>
    </source>
</evidence>
<keyword evidence="2 9" id="KW-0240">DNA-directed RNA polymerase</keyword>
<keyword evidence="7 9" id="KW-0238">DNA-binding</keyword>
<comment type="caution">
    <text evidence="13">The sequence shown here is derived from an EMBL/GenBank/DDBJ whole genome shotgun (WGS) entry which is preliminary data.</text>
</comment>
<dbReference type="InterPro" id="IPR000394">
    <property type="entry name" value="RNA_pol_sigma_54"/>
</dbReference>
<feature type="domain" description="RNA polymerase sigma factor 54 core-binding" evidence="12">
    <location>
        <begin position="135"/>
        <end position="317"/>
    </location>
</feature>
<name>A0ABS6SFT0_9SPHN</name>
<feature type="compositionally biased region" description="Gly residues" evidence="10">
    <location>
        <begin position="119"/>
        <end position="130"/>
    </location>
</feature>
<evidence type="ECO:0000256" key="8">
    <source>
        <dbReference type="ARBA" id="ARBA00023163"/>
    </source>
</evidence>
<evidence type="ECO:0000259" key="11">
    <source>
        <dbReference type="Pfam" id="PF04552"/>
    </source>
</evidence>
<evidence type="ECO:0000256" key="6">
    <source>
        <dbReference type="ARBA" id="ARBA00023082"/>
    </source>
</evidence>
<dbReference type="Pfam" id="PF00309">
    <property type="entry name" value="Sigma54_AID"/>
    <property type="match status" value="1"/>
</dbReference>
<keyword evidence="4 9" id="KW-0548">Nucleotidyltransferase</keyword>
<dbReference type="InterPro" id="IPR007634">
    <property type="entry name" value="RNA_pol_sigma_54_DNA-bd"/>
</dbReference>
<dbReference type="NCBIfam" id="TIGR02395">
    <property type="entry name" value="rpoN_sigma"/>
    <property type="match status" value="1"/>
</dbReference>
<dbReference type="InterPro" id="IPR007046">
    <property type="entry name" value="RNA_pol_sigma_54_core-bd"/>
</dbReference>
<keyword evidence="5 9" id="KW-0805">Transcription regulation</keyword>
<keyword evidence="6 9" id="KW-0731">Sigma factor</keyword>
<comment type="function">
    <text evidence="9">Sigma factors are initiation factors that promote the attachment of RNA polymerase to specific initiation sites and are then released.</text>
</comment>
<sequence>MALGPRLDLRQSQQLVMTPQLQQAIKLLALSNVELEAFLQEELEKNPLLQVEEGEGSPEKTGPAEEPASSDELMKGGGSENDAPLDVDHSEETFHHDAEVDRPERQPENSGEGLSLSDGAGGGGGAGGEFDIGTAAEADLSLQDFLIEQTAGLEPTERMIARHIIDMIDDSGYFVGTCEEIGWRLNIGEEAVEQVLLKVQQCEPTGVGARNLGECLALQAKEADRYDPCMAKLLSRLDLLARGDLPTLKRLCRVDSEDLADMISEIRSYNPKPGLAFGGGEALPIVPDVFVSAKDDGGWKVELNGATLPRLLIDRSYSADLSSGGIKSKETASFLSECLQSANWLMNALDQRQRTIVKVSSEIVKKQEGFFRHGVSKLKPMTLKAVAEEIEMHESTVSRVTSNKYMMCERGLFELKYFFTSAIQSMEADGDAVSAEAVKDRIGALIAEEPRTKALSDDKLVTLLKDEGFDIARRTVAKYRESLGLGSSVQRRRSYALSDAGDRSEAA</sequence>
<evidence type="ECO:0000256" key="2">
    <source>
        <dbReference type="ARBA" id="ARBA00022478"/>
    </source>
</evidence>
<dbReference type="Proteomes" id="UP000722336">
    <property type="component" value="Unassembled WGS sequence"/>
</dbReference>
<comment type="similarity">
    <text evidence="1 9">Belongs to the sigma-54 factor family.</text>
</comment>
<dbReference type="PROSITE" id="PS00718">
    <property type="entry name" value="SIGMA54_2"/>
    <property type="match status" value="1"/>
</dbReference>
<gene>
    <name evidence="13" type="primary">rpoN</name>
    <name evidence="13" type="ORF">KCG44_10810</name>
</gene>
<evidence type="ECO:0000256" key="10">
    <source>
        <dbReference type="SAM" id="MobiDB-lite"/>
    </source>
</evidence>
<keyword evidence="3 9" id="KW-0808">Transferase</keyword>
<dbReference type="PANTHER" id="PTHR32248:SF4">
    <property type="entry name" value="RNA POLYMERASE SIGMA-54 FACTOR"/>
    <property type="match status" value="1"/>
</dbReference>
<reference evidence="13 14" key="1">
    <citation type="submission" date="2021-04" db="EMBL/GenBank/DDBJ databases">
        <authorList>
            <person name="Pira H."/>
            <person name="Risdian C."/>
            <person name="Wink J."/>
        </authorList>
    </citation>
    <scope>NUCLEOTIDE SEQUENCE [LARGE SCALE GENOMIC DNA]</scope>
    <source>
        <strain evidence="13 14">WHA3</strain>
    </source>
</reference>
<dbReference type="PIRSF" id="PIRSF000774">
    <property type="entry name" value="RpoN"/>
    <property type="match status" value="1"/>
</dbReference>
<feature type="compositionally biased region" description="Basic and acidic residues" evidence="10">
    <location>
        <begin position="86"/>
        <end position="107"/>
    </location>
</feature>
<feature type="region of interest" description="Disordered" evidence="10">
    <location>
        <begin position="43"/>
        <end position="131"/>
    </location>
</feature>
<keyword evidence="14" id="KW-1185">Reference proteome</keyword>
<protein>
    <recommendedName>
        <fullName evidence="9">RNA polymerase sigma-54 factor</fullName>
    </recommendedName>
</protein>
<organism evidence="13 14">
    <name type="scientific">Pacificimonas pallii</name>
    <dbReference type="NCBI Taxonomy" id="2827236"/>
    <lineage>
        <taxon>Bacteria</taxon>
        <taxon>Pseudomonadati</taxon>
        <taxon>Pseudomonadota</taxon>
        <taxon>Alphaproteobacteria</taxon>
        <taxon>Sphingomonadales</taxon>
        <taxon>Sphingosinicellaceae</taxon>
        <taxon>Pacificimonas</taxon>
    </lineage>
</organism>
<evidence type="ECO:0000256" key="9">
    <source>
        <dbReference type="PIRNR" id="PIRNR000774"/>
    </source>
</evidence>
<evidence type="ECO:0000256" key="7">
    <source>
        <dbReference type="ARBA" id="ARBA00023125"/>
    </source>
</evidence>
<dbReference type="Pfam" id="PF04963">
    <property type="entry name" value="Sigma54_CBD"/>
    <property type="match status" value="1"/>
</dbReference>
<dbReference type="RefSeq" id="WP_218446097.1">
    <property type="nucleotide sequence ID" value="NZ_JAGSPA010000003.1"/>
</dbReference>
<evidence type="ECO:0000313" key="14">
    <source>
        <dbReference type="Proteomes" id="UP000722336"/>
    </source>
</evidence>
<accession>A0ABS6SFT0</accession>
<evidence type="ECO:0000313" key="13">
    <source>
        <dbReference type="EMBL" id="MBV7257273.1"/>
    </source>
</evidence>
<dbReference type="Pfam" id="PF04552">
    <property type="entry name" value="Sigma54_DBD"/>
    <property type="match status" value="1"/>
</dbReference>
<keyword evidence="8 9" id="KW-0804">Transcription</keyword>
<dbReference type="EMBL" id="JAGSPA010000003">
    <property type="protein sequence ID" value="MBV7257273.1"/>
    <property type="molecule type" value="Genomic_DNA"/>
</dbReference>
<evidence type="ECO:0000256" key="3">
    <source>
        <dbReference type="ARBA" id="ARBA00022679"/>
    </source>
</evidence>
<dbReference type="PANTHER" id="PTHR32248">
    <property type="entry name" value="RNA POLYMERASE SIGMA-54 FACTOR"/>
    <property type="match status" value="1"/>
</dbReference>
<evidence type="ECO:0000256" key="5">
    <source>
        <dbReference type="ARBA" id="ARBA00023015"/>
    </source>
</evidence>
<feature type="domain" description="RNA polymerase sigma factor 54 DNA-binding" evidence="11">
    <location>
        <begin position="333"/>
        <end position="493"/>
    </location>
</feature>
<dbReference type="PROSITE" id="PS50044">
    <property type="entry name" value="SIGMA54_3"/>
    <property type="match status" value="1"/>
</dbReference>
<feature type="region of interest" description="Disordered" evidence="10">
    <location>
        <begin position="485"/>
        <end position="507"/>
    </location>
</feature>
<evidence type="ECO:0000256" key="1">
    <source>
        <dbReference type="ARBA" id="ARBA00008798"/>
    </source>
</evidence>
<proteinExistence type="inferred from homology"/>
<dbReference type="NCBIfam" id="NF009118">
    <property type="entry name" value="PRK12469.1"/>
    <property type="match status" value="1"/>
</dbReference>